<reference evidence="3 4" key="1">
    <citation type="submission" date="2013-05" db="EMBL/GenBank/DDBJ databases">
        <title>Genome sequence of Streptomyces sparsogenes DSM 40356.</title>
        <authorList>
            <person name="Coyne S."/>
            <person name="Seebeck F.P."/>
        </authorList>
    </citation>
    <scope>NUCLEOTIDE SEQUENCE [LARGE SCALE GENOMIC DNA]</scope>
    <source>
        <strain evidence="3 4">DSM 40356</strain>
    </source>
</reference>
<keyword evidence="2" id="KW-0732">Signal</keyword>
<dbReference type="GeneID" id="96742685"/>
<evidence type="ECO:0000256" key="1">
    <source>
        <dbReference type="SAM" id="MobiDB-lite"/>
    </source>
</evidence>
<dbReference type="AlphaFoldDB" id="A0A1R1S6Q6"/>
<sequence length="197" mass="20671">MLSFNRSFFATAVLVSAALTLTACGPKDTGSTGSKRGSSASAGHSTKKVGKENSKKAKKAKKTTGDCPTIGTGHKIIWVNNVEGAMNNIIAKDARMHCDPKSRAGASYQPIGQPNTYSVASGATKVTIISKKDSRQKALTAQSGGIAHVKTCADPDGKSYDGGQTKADTSDCWGQNFYDVAVDKNNKITQMTEIYGS</sequence>
<feature type="compositionally biased region" description="Polar residues" evidence="1">
    <location>
        <begin position="29"/>
        <end position="44"/>
    </location>
</feature>
<feature type="region of interest" description="Disordered" evidence="1">
    <location>
        <begin position="26"/>
        <end position="66"/>
    </location>
</feature>
<protein>
    <recommendedName>
        <fullName evidence="5">Lipoprotein</fullName>
    </recommendedName>
</protein>
<feature type="chain" id="PRO_5010330702" description="Lipoprotein" evidence="2">
    <location>
        <begin position="18"/>
        <end position="197"/>
    </location>
</feature>
<gene>
    <name evidence="3" type="ORF">SPAR_39745</name>
</gene>
<feature type="signal peptide" evidence="2">
    <location>
        <begin position="1"/>
        <end position="17"/>
    </location>
</feature>
<dbReference type="PROSITE" id="PS51257">
    <property type="entry name" value="PROKAR_LIPOPROTEIN"/>
    <property type="match status" value="1"/>
</dbReference>
<keyword evidence="4" id="KW-1185">Reference proteome</keyword>
<dbReference type="Proteomes" id="UP000186168">
    <property type="component" value="Unassembled WGS sequence"/>
</dbReference>
<dbReference type="RefSeq" id="WP_065960088.1">
    <property type="nucleotide sequence ID" value="NZ_ASQP01000511.1"/>
</dbReference>
<evidence type="ECO:0008006" key="5">
    <source>
        <dbReference type="Google" id="ProtNLM"/>
    </source>
</evidence>
<organism evidence="3 4">
    <name type="scientific">Streptomyces sparsogenes DSM 40356</name>
    <dbReference type="NCBI Taxonomy" id="1331668"/>
    <lineage>
        <taxon>Bacteria</taxon>
        <taxon>Bacillati</taxon>
        <taxon>Actinomycetota</taxon>
        <taxon>Actinomycetes</taxon>
        <taxon>Kitasatosporales</taxon>
        <taxon>Streptomycetaceae</taxon>
        <taxon>Streptomyces</taxon>
    </lineage>
</organism>
<evidence type="ECO:0000256" key="2">
    <source>
        <dbReference type="SAM" id="SignalP"/>
    </source>
</evidence>
<dbReference type="EMBL" id="ASQP01000511">
    <property type="protein sequence ID" value="OMI33789.1"/>
    <property type="molecule type" value="Genomic_DNA"/>
</dbReference>
<evidence type="ECO:0000313" key="4">
    <source>
        <dbReference type="Proteomes" id="UP000186168"/>
    </source>
</evidence>
<name>A0A1R1S6Q6_9ACTN</name>
<evidence type="ECO:0000313" key="3">
    <source>
        <dbReference type="EMBL" id="OMI33789.1"/>
    </source>
</evidence>
<accession>A0A1R1S6Q6</accession>
<comment type="caution">
    <text evidence="3">The sequence shown here is derived from an EMBL/GenBank/DDBJ whole genome shotgun (WGS) entry which is preliminary data.</text>
</comment>
<proteinExistence type="predicted"/>